<reference evidence="1" key="1">
    <citation type="journal article" date="2014" name="Front. Microbiol.">
        <title>High frequency of phylogenetically diverse reductive dehalogenase-homologous genes in deep subseafloor sedimentary metagenomes.</title>
        <authorList>
            <person name="Kawai M."/>
            <person name="Futagami T."/>
            <person name="Toyoda A."/>
            <person name="Takaki Y."/>
            <person name="Nishi S."/>
            <person name="Hori S."/>
            <person name="Arai W."/>
            <person name="Tsubouchi T."/>
            <person name="Morono Y."/>
            <person name="Uchiyama I."/>
            <person name="Ito T."/>
            <person name="Fujiyama A."/>
            <person name="Inagaki F."/>
            <person name="Takami H."/>
        </authorList>
    </citation>
    <scope>NUCLEOTIDE SEQUENCE</scope>
    <source>
        <strain evidence="1">Expedition CK06-06</strain>
    </source>
</reference>
<accession>X1PJL4</accession>
<sequence length="45" mass="5301">MLLKEFQNQSGAFNLNVGNLWDFDKTVALCKNDYEIMRLYDANEK</sequence>
<name>X1PJL4_9ZZZZ</name>
<protein>
    <submittedName>
        <fullName evidence="1">Uncharacterized protein</fullName>
    </submittedName>
</protein>
<dbReference type="AlphaFoldDB" id="X1PJL4"/>
<comment type="caution">
    <text evidence="1">The sequence shown here is derived from an EMBL/GenBank/DDBJ whole genome shotgun (WGS) entry which is preliminary data.</text>
</comment>
<evidence type="ECO:0000313" key="1">
    <source>
        <dbReference type="EMBL" id="GAI39245.1"/>
    </source>
</evidence>
<organism evidence="1">
    <name type="scientific">marine sediment metagenome</name>
    <dbReference type="NCBI Taxonomy" id="412755"/>
    <lineage>
        <taxon>unclassified sequences</taxon>
        <taxon>metagenomes</taxon>
        <taxon>ecological metagenomes</taxon>
    </lineage>
</organism>
<feature type="non-terminal residue" evidence="1">
    <location>
        <position position="45"/>
    </location>
</feature>
<proteinExistence type="predicted"/>
<gene>
    <name evidence="1" type="ORF">S06H3_44400</name>
</gene>
<dbReference type="EMBL" id="BARV01027609">
    <property type="protein sequence ID" value="GAI39245.1"/>
    <property type="molecule type" value="Genomic_DNA"/>
</dbReference>